<proteinExistence type="predicted"/>
<gene>
    <name evidence="1" type="ORF">SAMN02745163_00088</name>
</gene>
<sequence length="281" mass="32372">MKTNTNKIIKIDLNEKCPCGNGLLFKDCCIEKKHEYHTLGENYKGEQVIFSQTDNMKIYDEITNYSMKNIFIHEGKPSITVSKGLENLKNIYKKADEGISIFEKYASCQKGCGSCCKLYLECTPIEAELIRKYLISTKSKEELEKISDIIREKLEILNPPLNSHELTVEEKNLKCLEYIEKKEKCVFLNDSNACSIYEVRPLSCRKFIVFSDSKKCDSINEIVTPHLAPANISRLSIDYLSLAVTRYNGLNYLNENGETKPIMRGLLQWFKNGFDDINREK</sequence>
<name>A0A1M6AHS6_9CLOT</name>
<protein>
    <recommendedName>
        <fullName evidence="3">Zinc-or iron-chelating domain-containing protein</fullName>
    </recommendedName>
</protein>
<dbReference type="Pfam" id="PF03692">
    <property type="entry name" value="CxxCxxCC"/>
    <property type="match status" value="1"/>
</dbReference>
<dbReference type="RefSeq" id="WP_072984186.1">
    <property type="nucleotide sequence ID" value="NZ_FQZB01000003.1"/>
</dbReference>
<keyword evidence="2" id="KW-1185">Reference proteome</keyword>
<dbReference type="InterPro" id="IPR005358">
    <property type="entry name" value="Puta_zinc/iron-chelating_dom"/>
</dbReference>
<dbReference type="Proteomes" id="UP000184310">
    <property type="component" value="Unassembled WGS sequence"/>
</dbReference>
<organism evidence="1 2">
    <name type="scientific">Clostridium cavendishii DSM 21758</name>
    <dbReference type="NCBI Taxonomy" id="1121302"/>
    <lineage>
        <taxon>Bacteria</taxon>
        <taxon>Bacillati</taxon>
        <taxon>Bacillota</taxon>
        <taxon>Clostridia</taxon>
        <taxon>Eubacteriales</taxon>
        <taxon>Clostridiaceae</taxon>
        <taxon>Clostridium</taxon>
    </lineage>
</organism>
<accession>A0A1M6AHS6</accession>
<dbReference type="STRING" id="1121302.SAMN02745163_00088"/>
<evidence type="ECO:0000313" key="1">
    <source>
        <dbReference type="EMBL" id="SHI36064.1"/>
    </source>
</evidence>
<evidence type="ECO:0000313" key="2">
    <source>
        <dbReference type="Proteomes" id="UP000184310"/>
    </source>
</evidence>
<reference evidence="1 2" key="1">
    <citation type="submission" date="2016-11" db="EMBL/GenBank/DDBJ databases">
        <authorList>
            <person name="Jaros S."/>
            <person name="Januszkiewicz K."/>
            <person name="Wedrychowicz H."/>
        </authorList>
    </citation>
    <scope>NUCLEOTIDE SEQUENCE [LARGE SCALE GENOMIC DNA]</scope>
    <source>
        <strain evidence="1 2">DSM 21758</strain>
    </source>
</reference>
<evidence type="ECO:0008006" key="3">
    <source>
        <dbReference type="Google" id="ProtNLM"/>
    </source>
</evidence>
<dbReference type="AlphaFoldDB" id="A0A1M6AHS6"/>
<dbReference type="EMBL" id="FQZB01000003">
    <property type="protein sequence ID" value="SHI36064.1"/>
    <property type="molecule type" value="Genomic_DNA"/>
</dbReference>
<dbReference type="OrthoDB" id="9810361at2"/>